<keyword evidence="4" id="KW-1185">Reference proteome</keyword>
<dbReference type="InterPro" id="IPR053853">
    <property type="entry name" value="FitA-like_RHH"/>
</dbReference>
<feature type="region of interest" description="Disordered" evidence="1">
    <location>
        <begin position="84"/>
        <end position="120"/>
    </location>
</feature>
<dbReference type="SUPFAM" id="SSF47598">
    <property type="entry name" value="Ribbon-helix-helix"/>
    <property type="match status" value="1"/>
</dbReference>
<dbReference type="EMBL" id="NMWU01000011">
    <property type="protein sequence ID" value="PLS31411.1"/>
    <property type="molecule type" value="Genomic_DNA"/>
</dbReference>
<dbReference type="InterPro" id="IPR013321">
    <property type="entry name" value="Arc_rbn_hlx_hlx"/>
</dbReference>
<organism evidence="3 4">
    <name type="scientific">Bifidobacterium margollesii</name>
    <dbReference type="NCBI Taxonomy" id="2020964"/>
    <lineage>
        <taxon>Bacteria</taxon>
        <taxon>Bacillati</taxon>
        <taxon>Actinomycetota</taxon>
        <taxon>Actinomycetes</taxon>
        <taxon>Bifidobacteriales</taxon>
        <taxon>Bifidobacteriaceae</taxon>
        <taxon>Bifidobacterium</taxon>
    </lineage>
</organism>
<dbReference type="InterPro" id="IPR010985">
    <property type="entry name" value="Ribbon_hlx_hlx"/>
</dbReference>
<sequence>MTTIDSDPTAVRTLTIRKVPVECVDVLKQAARENNRSMESQVKSVLEEWTAGYVAHEEAKSTNFAQEMRNFMSEMGIAGFDDEEFSVPDRRTEMSRDVSFDDWRDTGDAGSRSIERGTSV</sequence>
<dbReference type="AlphaFoldDB" id="A0A2N5JB49"/>
<dbReference type="Gene3D" id="1.10.1220.10">
    <property type="entry name" value="Met repressor-like"/>
    <property type="match status" value="1"/>
</dbReference>
<proteinExistence type="predicted"/>
<evidence type="ECO:0000313" key="4">
    <source>
        <dbReference type="Proteomes" id="UP000235050"/>
    </source>
</evidence>
<dbReference type="Proteomes" id="UP000235050">
    <property type="component" value="Unassembled WGS sequence"/>
</dbReference>
<evidence type="ECO:0000259" key="2">
    <source>
        <dbReference type="Pfam" id="PF22513"/>
    </source>
</evidence>
<dbReference type="GO" id="GO:0006355">
    <property type="term" value="P:regulation of DNA-templated transcription"/>
    <property type="evidence" value="ECO:0007669"/>
    <property type="project" value="InterPro"/>
</dbReference>
<keyword evidence="3" id="KW-0238">DNA-binding</keyword>
<gene>
    <name evidence="3" type="ORF">Uis1B_0752</name>
</gene>
<accession>A0A2N5JB49</accession>
<dbReference type="RefSeq" id="WP_101615752.1">
    <property type="nucleotide sequence ID" value="NZ_NMWU01000011.1"/>
</dbReference>
<feature type="domain" description="Antitoxin FitA-like ribbon-helix-helix" evidence="2">
    <location>
        <begin position="13"/>
        <end position="48"/>
    </location>
</feature>
<evidence type="ECO:0000313" key="3">
    <source>
        <dbReference type="EMBL" id="PLS31411.1"/>
    </source>
</evidence>
<feature type="compositionally biased region" description="Basic and acidic residues" evidence="1">
    <location>
        <begin position="87"/>
        <end position="107"/>
    </location>
</feature>
<protein>
    <submittedName>
        <fullName evidence="3">DNA-binding protein</fullName>
    </submittedName>
</protein>
<dbReference type="Pfam" id="PF22513">
    <property type="entry name" value="FitA-like_RHH"/>
    <property type="match status" value="1"/>
</dbReference>
<reference evidence="3 4" key="1">
    <citation type="submission" date="2017-07" db="EMBL/GenBank/DDBJ databases">
        <title>Bifidobacterium novel species.</title>
        <authorList>
            <person name="Lugli G.A."/>
            <person name="Milani C."/>
            <person name="Duranti S."/>
            <person name="Mangifesta M."/>
        </authorList>
    </citation>
    <scope>NUCLEOTIDE SEQUENCE [LARGE SCALE GENOMIC DNA]</scope>
    <source>
        <strain evidence="4">Uis1B</strain>
    </source>
</reference>
<name>A0A2N5JB49_9BIFI</name>
<evidence type="ECO:0000256" key="1">
    <source>
        <dbReference type="SAM" id="MobiDB-lite"/>
    </source>
</evidence>
<comment type="caution">
    <text evidence="3">The sequence shown here is derived from an EMBL/GenBank/DDBJ whole genome shotgun (WGS) entry which is preliminary data.</text>
</comment>
<dbReference type="GO" id="GO:0003677">
    <property type="term" value="F:DNA binding"/>
    <property type="evidence" value="ECO:0007669"/>
    <property type="project" value="UniProtKB-KW"/>
</dbReference>
<dbReference type="OrthoDB" id="3238326at2"/>